<dbReference type="EMBL" id="WSTB01000006">
    <property type="protein sequence ID" value="MWB95196.1"/>
    <property type="molecule type" value="Genomic_DNA"/>
</dbReference>
<sequence length="188" mass="21673">MKKTVTKLHSTLLVLVFIVLSVFETSAQETPNALINKYEAINKHSQIFGYSCIPSSIEMVLKLNKKVDANFYNYQKIWENKMDGTFANFDGLLLNGIRFHQKFNLKRDPNFPFDDLFTTIDKELSESRYVIVSLPSGYGWHMFVITHKLPNGEFVAYSKDGDKNLIETNVKQVIKSVNGTDIMTYREE</sequence>
<proteinExistence type="predicted"/>
<evidence type="ECO:0000313" key="2">
    <source>
        <dbReference type="EMBL" id="MWB95196.1"/>
    </source>
</evidence>
<keyword evidence="3" id="KW-1185">Reference proteome</keyword>
<comment type="caution">
    <text evidence="2">The sequence shown here is derived from an EMBL/GenBank/DDBJ whole genome shotgun (WGS) entry which is preliminary data.</text>
</comment>
<evidence type="ECO:0008006" key="4">
    <source>
        <dbReference type="Google" id="ProtNLM"/>
    </source>
</evidence>
<reference evidence="2 3" key="1">
    <citation type="submission" date="2019-12" db="EMBL/GenBank/DDBJ databases">
        <authorList>
            <person name="Kim Y.S."/>
        </authorList>
    </citation>
    <scope>NUCLEOTIDE SEQUENCE [LARGE SCALE GENOMIC DNA]</scope>
    <source>
        <strain evidence="2 3">GA093</strain>
    </source>
</reference>
<feature type="signal peptide" evidence="1">
    <location>
        <begin position="1"/>
        <end position="27"/>
    </location>
</feature>
<dbReference type="Proteomes" id="UP000471501">
    <property type="component" value="Unassembled WGS sequence"/>
</dbReference>
<gene>
    <name evidence="2" type="ORF">GON26_12565</name>
</gene>
<dbReference type="RefSeq" id="WP_160375114.1">
    <property type="nucleotide sequence ID" value="NZ_WSTB01000006.1"/>
</dbReference>
<dbReference type="AlphaFoldDB" id="A0A6I4NLD5"/>
<evidence type="ECO:0000313" key="3">
    <source>
        <dbReference type="Proteomes" id="UP000471501"/>
    </source>
</evidence>
<organism evidence="2 3">
    <name type="scientific">Flavobacterium hydrocarbonoxydans</name>
    <dbReference type="NCBI Taxonomy" id="2683249"/>
    <lineage>
        <taxon>Bacteria</taxon>
        <taxon>Pseudomonadati</taxon>
        <taxon>Bacteroidota</taxon>
        <taxon>Flavobacteriia</taxon>
        <taxon>Flavobacteriales</taxon>
        <taxon>Flavobacteriaceae</taxon>
        <taxon>Flavobacterium</taxon>
    </lineage>
</organism>
<feature type="chain" id="PRO_5026099331" description="Peptidase C39-like domain-containing protein" evidence="1">
    <location>
        <begin position="28"/>
        <end position="188"/>
    </location>
</feature>
<protein>
    <recommendedName>
        <fullName evidence="4">Peptidase C39-like domain-containing protein</fullName>
    </recommendedName>
</protein>
<evidence type="ECO:0000256" key="1">
    <source>
        <dbReference type="SAM" id="SignalP"/>
    </source>
</evidence>
<keyword evidence="1" id="KW-0732">Signal</keyword>
<accession>A0A6I4NLD5</accession>
<name>A0A6I4NLD5_9FLAO</name>